<name>A0AA94JFR1_9PSED</name>
<evidence type="ECO:0000313" key="2">
    <source>
        <dbReference type="EMBL" id="RVD75452.1"/>
    </source>
</evidence>
<reference evidence="2 3" key="1">
    <citation type="submission" date="2016-10" db="EMBL/GenBank/DDBJ databases">
        <title>Search of new enzymes for the oxidation of sulfur compounds.</title>
        <authorList>
            <person name="Novo A."/>
            <person name="Moreira I.S."/>
            <person name="Castro P.M."/>
        </authorList>
    </citation>
    <scope>NUCLEOTIDE SEQUENCE [LARGE SCALE GENOMIC DNA]</scope>
    <source>
        <strain evidence="2 3">A9</strain>
    </source>
</reference>
<gene>
    <name evidence="2" type="ORF">A9HBioS_4572</name>
</gene>
<feature type="transmembrane region" description="Helical" evidence="1">
    <location>
        <begin position="107"/>
        <end position="131"/>
    </location>
</feature>
<organism evidence="2 3">
    <name type="scientific">Pseudomonas koreensis</name>
    <dbReference type="NCBI Taxonomy" id="198620"/>
    <lineage>
        <taxon>Bacteria</taxon>
        <taxon>Pseudomonadati</taxon>
        <taxon>Pseudomonadota</taxon>
        <taxon>Gammaproteobacteria</taxon>
        <taxon>Pseudomonadales</taxon>
        <taxon>Pseudomonadaceae</taxon>
        <taxon>Pseudomonas</taxon>
    </lineage>
</organism>
<feature type="transmembrane region" description="Helical" evidence="1">
    <location>
        <begin position="152"/>
        <end position="177"/>
    </location>
</feature>
<keyword evidence="1" id="KW-0472">Membrane</keyword>
<keyword evidence="1" id="KW-0812">Transmembrane</keyword>
<dbReference type="Proteomes" id="UP000288002">
    <property type="component" value="Unassembled WGS sequence"/>
</dbReference>
<protein>
    <submittedName>
        <fullName evidence="2">Uncharacterized protein</fullName>
    </submittedName>
</protein>
<sequence length="345" mass="39101">MAIVAILTLFFASVFVFWLLDKTFSQKKIISLRPKFKLNYSFQRWEFLDYIAFIVTTSTATLIVFALLTMIGFTFSKIVPQTLFILVSGSTLAFAFFHYRLHKFYSAHATVCNFILALATIFITLIANSIADSFITEFTHVEAGQFSSAQKTFTILGIIGIWLYIGMYLSIPIYILVTLNMLYNIISTERKQPAYVNSYTITKKPKKQVFNRSFILILGISYTVIIYLGVIGSIASSAENRLKKILVFSSFHLSPEACSIVTYIPLTKIALISDKKTVIATPDRELGYTFKTEDCKIQQPITERKPALAIHHLKNSHRSFSAFRYISPTSCPIRYCSAFNNGLCI</sequence>
<feature type="transmembrane region" description="Helical" evidence="1">
    <location>
        <begin position="214"/>
        <end position="235"/>
    </location>
</feature>
<feature type="transmembrane region" description="Helical" evidence="1">
    <location>
        <begin position="83"/>
        <end position="101"/>
    </location>
</feature>
<evidence type="ECO:0000313" key="3">
    <source>
        <dbReference type="Proteomes" id="UP000288002"/>
    </source>
</evidence>
<dbReference type="EMBL" id="MKWS01000018">
    <property type="protein sequence ID" value="RVD75452.1"/>
    <property type="molecule type" value="Genomic_DNA"/>
</dbReference>
<dbReference type="AlphaFoldDB" id="A0AA94JFR1"/>
<dbReference type="RefSeq" id="WP_127651661.1">
    <property type="nucleotide sequence ID" value="NZ_MKWS01000018.1"/>
</dbReference>
<feature type="transmembrane region" description="Helical" evidence="1">
    <location>
        <begin position="49"/>
        <end position="71"/>
    </location>
</feature>
<comment type="caution">
    <text evidence="2">The sequence shown here is derived from an EMBL/GenBank/DDBJ whole genome shotgun (WGS) entry which is preliminary data.</text>
</comment>
<evidence type="ECO:0000256" key="1">
    <source>
        <dbReference type="SAM" id="Phobius"/>
    </source>
</evidence>
<accession>A0AA94JFR1</accession>
<keyword evidence="1" id="KW-1133">Transmembrane helix</keyword>
<proteinExistence type="predicted"/>